<dbReference type="PATRIC" id="fig|271.14.peg.2484"/>
<dbReference type="Proteomes" id="UP000037685">
    <property type="component" value="Unassembled WGS sequence"/>
</dbReference>
<evidence type="ECO:0000313" key="2">
    <source>
        <dbReference type="Proteomes" id="UP000037685"/>
    </source>
</evidence>
<accession>A0A0N0U7S1</accession>
<name>A0A0N0U7S1_THEAQ</name>
<organism evidence="1 2">
    <name type="scientific">Thermus aquaticus</name>
    <dbReference type="NCBI Taxonomy" id="271"/>
    <lineage>
        <taxon>Bacteria</taxon>
        <taxon>Thermotogati</taxon>
        <taxon>Deinococcota</taxon>
        <taxon>Deinococci</taxon>
        <taxon>Thermales</taxon>
        <taxon>Thermaceae</taxon>
        <taxon>Thermus</taxon>
    </lineage>
</organism>
<evidence type="ECO:0000313" key="1">
    <source>
        <dbReference type="EMBL" id="KOX88984.1"/>
    </source>
</evidence>
<sequence length="101" mass="11076">MLETVFREYARPKGLDVDYLVDLAGFFQAVAKNHGEEDLIRMTIGEDQEGPYLDVDLRDAPQTHAWLSAFKAAAEAGGSLRVRNTEKGAEAVVLPPSKTEA</sequence>
<comment type="caution">
    <text evidence="1">The sequence shown here is derived from an EMBL/GenBank/DDBJ whole genome shotgun (WGS) entry which is preliminary data.</text>
</comment>
<proteinExistence type="predicted"/>
<dbReference type="AlphaFoldDB" id="A0A0N0U7S1"/>
<gene>
    <name evidence="1" type="ORF">BVI061214_02408</name>
</gene>
<dbReference type="EMBL" id="LHCI01000107">
    <property type="protein sequence ID" value="KOX88984.1"/>
    <property type="molecule type" value="Genomic_DNA"/>
</dbReference>
<reference evidence="2" key="1">
    <citation type="submission" date="2015-07" db="EMBL/GenBank/DDBJ databases">
        <authorList>
            <person name="Zylicz-Stachula A."/>
            <person name="Jezewska-Frackowiak J."/>
            <person name="Czajkowska E."/>
            <person name="Skowron P.M."/>
        </authorList>
    </citation>
    <scope>NUCLEOTIDE SEQUENCE [LARGE SCALE GENOMIC DNA]</scope>
    <source>
        <strain evidence="2">ATCC 25104 / DSM 625 / JCM 10724 / NBRC 103206 / NCIMB 11243 / YT-1</strain>
    </source>
</reference>
<protein>
    <submittedName>
        <fullName evidence="1">Uncharacterized protein</fullName>
    </submittedName>
</protein>
<dbReference type="RefSeq" id="WP_003049157.1">
    <property type="nucleotide sequence ID" value="NZ_CP020572.1"/>
</dbReference>